<organism evidence="1 2">
    <name type="scientific">Volvox africanus</name>
    <dbReference type="NCBI Taxonomy" id="51714"/>
    <lineage>
        <taxon>Eukaryota</taxon>
        <taxon>Viridiplantae</taxon>
        <taxon>Chlorophyta</taxon>
        <taxon>core chlorophytes</taxon>
        <taxon>Chlorophyceae</taxon>
        <taxon>CS clade</taxon>
        <taxon>Chlamydomonadales</taxon>
        <taxon>Volvocaceae</taxon>
        <taxon>Volvox</taxon>
    </lineage>
</organism>
<evidence type="ECO:0000313" key="1">
    <source>
        <dbReference type="EMBL" id="GIL51287.1"/>
    </source>
</evidence>
<name>A0A8J4B483_9CHLO</name>
<dbReference type="Proteomes" id="UP000747399">
    <property type="component" value="Unassembled WGS sequence"/>
</dbReference>
<protein>
    <submittedName>
        <fullName evidence="1">Uncharacterized protein</fullName>
    </submittedName>
</protein>
<reference evidence="1" key="1">
    <citation type="journal article" date="2021" name="Proc. Natl. Acad. Sci. U.S.A.">
        <title>Three genomes in the algal genus Volvox reveal the fate of a haploid sex-determining region after a transition to homothallism.</title>
        <authorList>
            <person name="Yamamoto K."/>
            <person name="Hamaji T."/>
            <person name="Kawai-Toyooka H."/>
            <person name="Matsuzaki R."/>
            <person name="Takahashi F."/>
            <person name="Nishimura Y."/>
            <person name="Kawachi M."/>
            <person name="Noguchi H."/>
            <person name="Minakuchi Y."/>
            <person name="Umen J.G."/>
            <person name="Toyoda A."/>
            <person name="Nozaki H."/>
        </authorList>
    </citation>
    <scope>NUCLEOTIDE SEQUENCE</scope>
    <source>
        <strain evidence="1">NIES-3780</strain>
    </source>
</reference>
<dbReference type="EMBL" id="BNCO01000010">
    <property type="protein sequence ID" value="GIL51287.1"/>
    <property type="molecule type" value="Genomic_DNA"/>
</dbReference>
<evidence type="ECO:0000313" key="2">
    <source>
        <dbReference type="Proteomes" id="UP000747399"/>
    </source>
</evidence>
<proteinExistence type="predicted"/>
<accession>A0A8J4B483</accession>
<dbReference type="AlphaFoldDB" id="A0A8J4B483"/>
<dbReference type="Pfam" id="PF08819">
    <property type="entry name" value="DUF1802"/>
    <property type="match status" value="1"/>
</dbReference>
<dbReference type="InterPro" id="IPR014923">
    <property type="entry name" value="DUF1802"/>
</dbReference>
<gene>
    <name evidence="1" type="ORF">Vafri_7315</name>
</gene>
<sequence>MQTVQKFRVPTTESRPHLGNKVVLVPRNVSRPAVADLQPSTTISEQEVRVKKALKEWAPTIEALGHGEQTVLFRKGGIKEPTFRPEASTFLLFPTSFHTDQQLLKPGVAERYAEAMRLEPKSETVLRLPYIAQVTGAWTTYDPQVLPALDDFHVWTEQFIETRLKWRAKQPITVLELRCWKLKQQLELPVTESLFGCFSWVDLAAQLQREGELQLGVASPVVRDSDFLIRQQRLRAALVHIQAEPLTLDSIAAS</sequence>
<keyword evidence="2" id="KW-1185">Reference proteome</keyword>
<comment type="caution">
    <text evidence="1">The sequence shown here is derived from an EMBL/GenBank/DDBJ whole genome shotgun (WGS) entry which is preliminary data.</text>
</comment>